<proteinExistence type="predicted"/>
<dbReference type="RefSeq" id="WP_106242073.1">
    <property type="nucleotide sequence ID" value="NZ_PVNG01000009.1"/>
</dbReference>
<organism evidence="3 4">
    <name type="scientific">Nonomuraea fuscirosea</name>
    <dbReference type="NCBI Taxonomy" id="1291556"/>
    <lineage>
        <taxon>Bacteria</taxon>
        <taxon>Bacillati</taxon>
        <taxon>Actinomycetota</taxon>
        <taxon>Actinomycetes</taxon>
        <taxon>Streptosporangiales</taxon>
        <taxon>Streptosporangiaceae</taxon>
        <taxon>Nonomuraea</taxon>
    </lineage>
</organism>
<dbReference type="InterPro" id="IPR050523">
    <property type="entry name" value="AKR_Detox_Biosynth"/>
</dbReference>
<dbReference type="PRINTS" id="PR00069">
    <property type="entry name" value="ALDKETRDTASE"/>
</dbReference>
<sequence length="320" mass="34928">METVELGRTQLQVTPIAYGTWQFGGEWGEVEERAAIESIRHARDLGINLFDTAQGYGFGTAERLLGKALAGEMTQVVIATKGGLRMDGDTLVRDSSPEWIRRGVEESLNALGADHIDLYQVHWPDPRTPLAETAAVLWDMVDEGLVHHVGVSNFDAGQMRAFSAERQVEALQSPYHLFHRDIESGVLPYAAERDLGVLAYSPLAHGLLGGGFDENTTFPANDWRSGSPDFTGDTFRRNVEVVGELRRFAEEREATIGQLAVAWVLAHPAVQVAIVGSRRRAHLQQTAGALDIRLSKEDLARIDAIMAGATPLRAPAPEGA</sequence>
<dbReference type="PANTHER" id="PTHR43364:SF4">
    <property type="entry name" value="NAD(P)-LINKED OXIDOREDUCTASE SUPERFAMILY PROTEIN"/>
    <property type="match status" value="1"/>
</dbReference>
<evidence type="ECO:0000313" key="4">
    <source>
        <dbReference type="Proteomes" id="UP000238312"/>
    </source>
</evidence>
<evidence type="ECO:0000256" key="1">
    <source>
        <dbReference type="ARBA" id="ARBA00023002"/>
    </source>
</evidence>
<dbReference type="InterPro" id="IPR036812">
    <property type="entry name" value="NAD(P)_OxRdtase_dom_sf"/>
</dbReference>
<dbReference type="AlphaFoldDB" id="A0A2T0MY50"/>
<keyword evidence="4" id="KW-1185">Reference proteome</keyword>
<dbReference type="Proteomes" id="UP000238312">
    <property type="component" value="Unassembled WGS sequence"/>
</dbReference>
<gene>
    <name evidence="3" type="ORF">B0I32_10954</name>
</gene>
<feature type="domain" description="NADP-dependent oxidoreductase" evidence="2">
    <location>
        <begin position="15"/>
        <end position="305"/>
    </location>
</feature>
<dbReference type="PANTHER" id="PTHR43364">
    <property type="entry name" value="NADH-SPECIFIC METHYLGLYOXAL REDUCTASE-RELATED"/>
    <property type="match status" value="1"/>
</dbReference>
<dbReference type="InterPro" id="IPR020471">
    <property type="entry name" value="AKR"/>
</dbReference>
<comment type="caution">
    <text evidence="3">The sequence shown here is derived from an EMBL/GenBank/DDBJ whole genome shotgun (WGS) entry which is preliminary data.</text>
</comment>
<dbReference type="OrthoDB" id="9768793at2"/>
<dbReference type="EMBL" id="PVNG01000009">
    <property type="protein sequence ID" value="PRX64126.1"/>
    <property type="molecule type" value="Genomic_DNA"/>
</dbReference>
<protein>
    <recommendedName>
        <fullName evidence="2">NADP-dependent oxidoreductase domain-containing protein</fullName>
    </recommendedName>
</protein>
<reference evidence="3 4" key="1">
    <citation type="submission" date="2018-03" db="EMBL/GenBank/DDBJ databases">
        <title>Genomic Encyclopedia of Type Strains, Phase III (KMG-III): the genomes of soil and plant-associated and newly described type strains.</title>
        <authorList>
            <person name="Whitman W."/>
        </authorList>
    </citation>
    <scope>NUCLEOTIDE SEQUENCE [LARGE SCALE GENOMIC DNA]</scope>
    <source>
        <strain evidence="3 4">CGMCC 4.7104</strain>
    </source>
</reference>
<dbReference type="Gene3D" id="3.20.20.100">
    <property type="entry name" value="NADP-dependent oxidoreductase domain"/>
    <property type="match status" value="1"/>
</dbReference>
<dbReference type="GO" id="GO:0005829">
    <property type="term" value="C:cytosol"/>
    <property type="evidence" value="ECO:0007669"/>
    <property type="project" value="TreeGrafter"/>
</dbReference>
<evidence type="ECO:0000313" key="3">
    <source>
        <dbReference type="EMBL" id="PRX64126.1"/>
    </source>
</evidence>
<name>A0A2T0MY50_9ACTN</name>
<keyword evidence="1" id="KW-0560">Oxidoreductase</keyword>
<dbReference type="Pfam" id="PF00248">
    <property type="entry name" value="Aldo_ket_red"/>
    <property type="match status" value="1"/>
</dbReference>
<dbReference type="InterPro" id="IPR023210">
    <property type="entry name" value="NADP_OxRdtase_dom"/>
</dbReference>
<dbReference type="GO" id="GO:0016491">
    <property type="term" value="F:oxidoreductase activity"/>
    <property type="evidence" value="ECO:0007669"/>
    <property type="project" value="UniProtKB-KW"/>
</dbReference>
<accession>A0A2T0MY50</accession>
<dbReference type="SUPFAM" id="SSF51430">
    <property type="entry name" value="NAD(P)-linked oxidoreductase"/>
    <property type="match status" value="1"/>
</dbReference>
<dbReference type="CDD" id="cd19084">
    <property type="entry name" value="AKR_AKR11B1-like"/>
    <property type="match status" value="1"/>
</dbReference>
<evidence type="ECO:0000259" key="2">
    <source>
        <dbReference type="Pfam" id="PF00248"/>
    </source>
</evidence>